<evidence type="ECO:0000256" key="8">
    <source>
        <dbReference type="ARBA" id="ARBA00022989"/>
    </source>
</evidence>
<dbReference type="OrthoDB" id="1104827at2759"/>
<dbReference type="GO" id="GO:0032153">
    <property type="term" value="C:cell division site"/>
    <property type="evidence" value="ECO:0007669"/>
    <property type="project" value="UniProtKB-ARBA"/>
</dbReference>
<dbReference type="InterPro" id="IPR011989">
    <property type="entry name" value="ARM-like"/>
</dbReference>
<dbReference type="SUPFAM" id="SSF101447">
    <property type="entry name" value="Formin homology 2 domain (FH2 domain)"/>
    <property type="match status" value="1"/>
</dbReference>
<organism evidence="16 17">
    <name type="scientific">Parasitella parasitica</name>
    <dbReference type="NCBI Taxonomy" id="35722"/>
    <lineage>
        <taxon>Eukaryota</taxon>
        <taxon>Fungi</taxon>
        <taxon>Fungi incertae sedis</taxon>
        <taxon>Mucoromycota</taxon>
        <taxon>Mucoromycotina</taxon>
        <taxon>Mucoromycetes</taxon>
        <taxon>Mucorales</taxon>
        <taxon>Mucorineae</taxon>
        <taxon>Mucoraceae</taxon>
        <taxon>Parasitella</taxon>
    </lineage>
</organism>
<evidence type="ECO:0008006" key="18">
    <source>
        <dbReference type="Google" id="ProtNLM"/>
    </source>
</evidence>
<feature type="compositionally biased region" description="Low complexity" evidence="12">
    <location>
        <begin position="106"/>
        <end position="123"/>
    </location>
</feature>
<dbReference type="SUPFAM" id="SSF57850">
    <property type="entry name" value="RING/U-box"/>
    <property type="match status" value="1"/>
</dbReference>
<feature type="region of interest" description="Disordered" evidence="12">
    <location>
        <begin position="647"/>
        <end position="755"/>
    </location>
</feature>
<keyword evidence="7" id="KW-0862">Zinc</keyword>
<dbReference type="GO" id="GO:0051016">
    <property type="term" value="P:barbed-end actin filament capping"/>
    <property type="evidence" value="ECO:0007669"/>
    <property type="project" value="TreeGrafter"/>
</dbReference>
<keyword evidence="5" id="KW-0479">Metal-binding</keyword>
<evidence type="ECO:0000256" key="7">
    <source>
        <dbReference type="ARBA" id="ARBA00022833"/>
    </source>
</evidence>
<protein>
    <recommendedName>
        <fullName evidence="18">FH2 domain-containing protein</fullName>
    </recommendedName>
</protein>
<dbReference type="InterPro" id="IPR014768">
    <property type="entry name" value="GBD/FH3_dom"/>
</dbReference>
<dbReference type="GO" id="GO:0031267">
    <property type="term" value="F:small GTPase binding"/>
    <property type="evidence" value="ECO:0007669"/>
    <property type="project" value="InterPro"/>
</dbReference>
<evidence type="ECO:0000256" key="6">
    <source>
        <dbReference type="ARBA" id="ARBA00022771"/>
    </source>
</evidence>
<dbReference type="PROSITE" id="PS51444">
    <property type="entry name" value="FH2"/>
    <property type="match status" value="1"/>
</dbReference>
<dbReference type="GO" id="GO:1903475">
    <property type="term" value="P:mitotic actomyosin contractile ring assembly"/>
    <property type="evidence" value="ECO:0007669"/>
    <property type="project" value="TreeGrafter"/>
</dbReference>
<feature type="transmembrane region" description="Helical" evidence="13">
    <location>
        <begin position="1241"/>
        <end position="1258"/>
    </location>
</feature>
<keyword evidence="6" id="KW-0863">Zinc-finger</keyword>
<feature type="domain" description="FH2" evidence="15">
    <location>
        <begin position="746"/>
        <end position="1151"/>
    </location>
</feature>
<dbReference type="GO" id="GO:0005938">
    <property type="term" value="C:cell cortex"/>
    <property type="evidence" value="ECO:0007669"/>
    <property type="project" value="UniProtKB-ARBA"/>
</dbReference>
<feature type="transmembrane region" description="Helical" evidence="13">
    <location>
        <begin position="1370"/>
        <end position="1387"/>
    </location>
</feature>
<dbReference type="Gene3D" id="3.30.40.10">
    <property type="entry name" value="Zinc/RING finger domain, C3HC4 (zinc finger)"/>
    <property type="match status" value="1"/>
</dbReference>
<evidence type="ECO:0000256" key="13">
    <source>
        <dbReference type="SAM" id="Phobius"/>
    </source>
</evidence>
<evidence type="ECO:0000256" key="12">
    <source>
        <dbReference type="SAM" id="MobiDB-lite"/>
    </source>
</evidence>
<dbReference type="InterPro" id="IPR013083">
    <property type="entry name" value="Znf_RING/FYVE/PHD"/>
</dbReference>
<sequence length="1451" mass="164939">MVIFRNKRKQSSDYRLSQRHSIAIIPSSISSSTSTVLDTHSLKDKPSNQEIDRLFEEAASRLNIRTNDASVRELTPDKKWFILCNESVLPLLGTAVGKKNPNNRTSISAHNSSNSNRHSISIAGKIGDRNPNDYLLTPLYYINTLHHREEKLEIRSKLVSDLSVRLRTMPVRNQRECHFELEIIKCLRLLFNNYYGIQQVVSDPFYIITLTRSIISPFLPTQRLVCDALTFMCYFEQPRGHALVIQGMNSLNESQKNYGRFDPWLKALIAILDGQGKMGTVVGASSDVKQIVSRGSSDISIMEHMLANLLLILAIVDPDTIEERETRITLRNQLYQGGLASIFDKMRLFNNDLMNSKLDEFRELEDSDTIAHMMLGDSAEPSEILDKISASINGTKAYDYLQAILEHLLLIQCDPETKNRYYQLVEHFVSQVTLDKKGASNNFSATYGMNVKNLISKFAEEDELEAALQEVDEAREMAAKALEREAALRLQIDLKADGLVGKYRIKNETLERSLRIANQTNSVLQQRLKDFEMEHKRTLESMDNQIKRLYQTVCILVAKGSNRNDPRESFDVIKSKISKTIQDQLEKPKLKPLPPRRKPLSVKDTTDSGVKEDAPTSTPNKWQPLPELHQLEPTDLHPIIDIPLDNISSIASPSPPPPSLPSVSEKLIPPPPPPPPPPPLPPITGSLGAPPPPPPPPAFPPNGASLPPPPPPPPPVSLNGVPSPPLPPPAPPTNSSGPTPALHNSIAPQHQSQKKLKLVNWDKINRRQLGNTIWDHLEDDQDEEESSEDDVVLFDSQSLVSRLSKADVFTTIEKTFAQKPAADLSKRKKKPDVIELLDSRKAYNMSIFLTSLPKDFQIQQLSQYMNDLSSVLDEHVLENLIRFAPTLEETAKLKRYTESSGVEKLSLPDKLSLEMIKIPQFKQRIQCLLFKTTFWDTIKQLEKDFKCIVAASNALRNSKRFKQLLQMVLVLGNYMNGNTTRGGASGIKISSINKLIDTRGNTSTTLLHFLVETIQDKFTKILGFLDELNYCEEACKVNKVEITSTFAAIQRGLKQFDVLSSDDSFTHTMKEFQKEAKDKFDQIEKLQVESEESFAAVVLFYGEDVERTQLNEFFQIFHVFVSNWQKCSQELAIAKKTQERIEAQKKYEAERRNQARNGIQCKGKGVAMSDYTKTTQQDPAHVNMTICGSLLIGRGIIKIVFGELWPMESQHMYDRMLNFLLFKVIFIGAVMEPVWRHILRLSMWIGVLGFMRIFSLLSRDRLDNLTTVAFVSLKKYYKITVFLSTILFSNIIWYLGSLYLFPTSLAFLTLEFLPVVLDTTQVLIKYTTHLMDQWRENGFENKRLINYYTELSADVLILGCTLLQYLQLMWMHGISFGLVDIVLFLNVRSVLKNLHSKVIIYRERWRAMSYVRDRYVDASAEELSNHNDDCAICRERMKTAKKLACGHLFHL</sequence>
<feature type="transmembrane region" description="Helical" evidence="13">
    <location>
        <begin position="1279"/>
        <end position="1299"/>
    </location>
</feature>
<feature type="coiled-coil region" evidence="11">
    <location>
        <begin position="457"/>
        <end position="534"/>
    </location>
</feature>
<proteinExistence type="inferred from homology"/>
<feature type="compositionally biased region" description="Pro residues" evidence="12">
    <location>
        <begin position="668"/>
        <end position="682"/>
    </location>
</feature>
<dbReference type="GO" id="GO:0051017">
    <property type="term" value="P:actin filament bundle assembly"/>
    <property type="evidence" value="ECO:0007669"/>
    <property type="project" value="TreeGrafter"/>
</dbReference>
<dbReference type="SMART" id="SM01140">
    <property type="entry name" value="Drf_GBD"/>
    <property type="match status" value="1"/>
</dbReference>
<dbReference type="InterPro" id="IPR016024">
    <property type="entry name" value="ARM-type_fold"/>
</dbReference>
<evidence type="ECO:0000256" key="3">
    <source>
        <dbReference type="ARBA" id="ARBA00022679"/>
    </source>
</evidence>
<evidence type="ECO:0000259" key="15">
    <source>
        <dbReference type="PROSITE" id="PS51444"/>
    </source>
</evidence>
<dbReference type="InterPro" id="IPR042201">
    <property type="entry name" value="FH2_Formin_sf"/>
</dbReference>
<dbReference type="Pfam" id="PF02181">
    <property type="entry name" value="FH2"/>
    <property type="match status" value="1"/>
</dbReference>
<dbReference type="Pfam" id="PF06367">
    <property type="entry name" value="Drf_FH3"/>
    <property type="match status" value="1"/>
</dbReference>
<dbReference type="GO" id="GO:0015629">
    <property type="term" value="C:actin cytoskeleton"/>
    <property type="evidence" value="ECO:0007669"/>
    <property type="project" value="UniProtKB-ARBA"/>
</dbReference>
<dbReference type="EMBL" id="LN723094">
    <property type="protein sequence ID" value="CEP10109.1"/>
    <property type="molecule type" value="Genomic_DNA"/>
</dbReference>
<dbReference type="InterPro" id="IPR051661">
    <property type="entry name" value="Actin_filament_regulator"/>
</dbReference>
<keyword evidence="17" id="KW-1185">Reference proteome</keyword>
<evidence type="ECO:0000259" key="14">
    <source>
        <dbReference type="PROSITE" id="PS51232"/>
    </source>
</evidence>
<feature type="region of interest" description="Disordered" evidence="12">
    <location>
        <begin position="583"/>
        <end position="626"/>
    </location>
</feature>
<dbReference type="Gene3D" id="6.10.30.50">
    <property type="match status" value="1"/>
</dbReference>
<comment type="similarity">
    <text evidence="10">Belongs to the formin homology family. BNI1 subfamily.</text>
</comment>
<name>A0A0B7N4U4_9FUNG</name>
<feature type="domain" description="GBD/FH3" evidence="14">
    <location>
        <begin position="43"/>
        <end position="440"/>
    </location>
</feature>
<dbReference type="Gene3D" id="1.25.10.10">
    <property type="entry name" value="Leucine-rich Repeat Variant"/>
    <property type="match status" value="2"/>
</dbReference>
<evidence type="ECO:0000256" key="2">
    <source>
        <dbReference type="ARBA" id="ARBA00004906"/>
    </source>
</evidence>
<gene>
    <name evidence="16" type="primary">PARPA_03728.1 scaffold 9273</name>
</gene>
<dbReference type="Gene3D" id="1.20.58.2220">
    <property type="entry name" value="Formin, FH2 domain"/>
    <property type="match status" value="1"/>
</dbReference>
<keyword evidence="11" id="KW-0175">Coiled coil</keyword>
<keyword evidence="8 13" id="KW-1133">Transmembrane helix</keyword>
<keyword evidence="3" id="KW-0808">Transferase</keyword>
<keyword evidence="4 13" id="KW-0812">Transmembrane</keyword>
<dbReference type="Pfam" id="PF06371">
    <property type="entry name" value="Drf_GBD"/>
    <property type="match status" value="1"/>
</dbReference>
<dbReference type="SUPFAM" id="SSF48371">
    <property type="entry name" value="ARM repeat"/>
    <property type="match status" value="1"/>
</dbReference>
<evidence type="ECO:0000256" key="11">
    <source>
        <dbReference type="SAM" id="Coils"/>
    </source>
</evidence>
<dbReference type="PANTHER" id="PTHR47102">
    <property type="entry name" value="PROTEIN BNI1"/>
    <property type="match status" value="1"/>
</dbReference>
<reference evidence="16 17" key="1">
    <citation type="submission" date="2014-09" db="EMBL/GenBank/DDBJ databases">
        <authorList>
            <person name="Ellenberger Sabrina"/>
        </authorList>
    </citation>
    <scope>NUCLEOTIDE SEQUENCE [LARGE SCALE GENOMIC DNA]</scope>
    <source>
        <strain evidence="16 17">CBS 412.66</strain>
    </source>
</reference>
<dbReference type="InterPro" id="IPR010473">
    <property type="entry name" value="GTPase-bd"/>
</dbReference>
<evidence type="ECO:0000256" key="4">
    <source>
        <dbReference type="ARBA" id="ARBA00022692"/>
    </source>
</evidence>
<dbReference type="Gene3D" id="1.10.238.150">
    <property type="entry name" value="Formin, FH3 diaphanous domain"/>
    <property type="match status" value="1"/>
</dbReference>
<dbReference type="SMART" id="SM01139">
    <property type="entry name" value="Drf_FH3"/>
    <property type="match status" value="1"/>
</dbReference>
<feature type="region of interest" description="Disordered" evidence="12">
    <location>
        <begin position="100"/>
        <end position="123"/>
    </location>
</feature>
<keyword evidence="9 13" id="KW-0472">Membrane</keyword>
<comment type="subcellular location">
    <subcellularLocation>
        <location evidence="1">Membrane</location>
    </subcellularLocation>
</comment>
<dbReference type="InterPro" id="IPR015425">
    <property type="entry name" value="FH2_Formin"/>
</dbReference>
<dbReference type="PANTHER" id="PTHR47102:SF2">
    <property type="entry name" value="PROTEIN BNI1"/>
    <property type="match status" value="1"/>
</dbReference>
<dbReference type="InterPro" id="IPR010472">
    <property type="entry name" value="FH3_dom"/>
</dbReference>
<comment type="pathway">
    <text evidence="2">Protein modification; protein ubiquitination.</text>
</comment>
<evidence type="ECO:0000256" key="1">
    <source>
        <dbReference type="ARBA" id="ARBA00004370"/>
    </source>
</evidence>
<feature type="compositionally biased region" description="Pro residues" evidence="12">
    <location>
        <begin position="689"/>
        <end position="732"/>
    </location>
</feature>
<dbReference type="PROSITE" id="PS51232">
    <property type="entry name" value="GBD_FH3"/>
    <property type="match status" value="1"/>
</dbReference>
<dbReference type="GO" id="GO:0003779">
    <property type="term" value="F:actin binding"/>
    <property type="evidence" value="ECO:0007669"/>
    <property type="project" value="InterPro"/>
</dbReference>
<dbReference type="SMART" id="SM00498">
    <property type="entry name" value="FH2"/>
    <property type="match status" value="1"/>
</dbReference>
<evidence type="ECO:0000313" key="17">
    <source>
        <dbReference type="Proteomes" id="UP000054107"/>
    </source>
</evidence>
<evidence type="ECO:0000256" key="9">
    <source>
        <dbReference type="ARBA" id="ARBA00023136"/>
    </source>
</evidence>
<dbReference type="Proteomes" id="UP000054107">
    <property type="component" value="Unassembled WGS sequence"/>
</dbReference>
<evidence type="ECO:0000313" key="16">
    <source>
        <dbReference type="EMBL" id="CEP10109.1"/>
    </source>
</evidence>
<evidence type="ECO:0000256" key="5">
    <source>
        <dbReference type="ARBA" id="ARBA00022723"/>
    </source>
</evidence>
<dbReference type="Pfam" id="PF25563">
    <property type="entry name" value="TPR_SYVN1_N"/>
    <property type="match status" value="1"/>
</dbReference>
<evidence type="ECO:0000256" key="10">
    <source>
        <dbReference type="ARBA" id="ARBA00037935"/>
    </source>
</evidence>
<feature type="compositionally biased region" description="Basic and acidic residues" evidence="12">
    <location>
        <begin position="604"/>
        <end position="614"/>
    </location>
</feature>
<dbReference type="GO" id="GO:0043332">
    <property type="term" value="C:mating projection tip"/>
    <property type="evidence" value="ECO:0007669"/>
    <property type="project" value="TreeGrafter"/>
</dbReference>
<accession>A0A0B7N4U4</accession>
<dbReference type="InterPro" id="IPR057992">
    <property type="entry name" value="TPR_SYVN1_N"/>
</dbReference>
<dbReference type="STRING" id="35722.A0A0B7N4U4"/>